<accession>A0ABP9YRP2</accession>
<evidence type="ECO:0000313" key="8">
    <source>
        <dbReference type="Proteomes" id="UP001473302"/>
    </source>
</evidence>
<feature type="zinc finger region" description="C3H1-type" evidence="4">
    <location>
        <begin position="90"/>
        <end position="117"/>
    </location>
</feature>
<feature type="region of interest" description="Disordered" evidence="5">
    <location>
        <begin position="1"/>
        <end position="27"/>
    </location>
</feature>
<gene>
    <name evidence="7" type="ORF">MFLAVUS_002924</name>
</gene>
<feature type="region of interest" description="Disordered" evidence="5">
    <location>
        <begin position="319"/>
        <end position="341"/>
    </location>
</feature>
<dbReference type="Proteomes" id="UP001473302">
    <property type="component" value="Unassembled WGS sequence"/>
</dbReference>
<feature type="compositionally biased region" description="Basic and acidic residues" evidence="5">
    <location>
        <begin position="250"/>
        <end position="263"/>
    </location>
</feature>
<dbReference type="Pfam" id="PF00642">
    <property type="entry name" value="zf-CCCH"/>
    <property type="match status" value="1"/>
</dbReference>
<evidence type="ECO:0000256" key="1">
    <source>
        <dbReference type="ARBA" id="ARBA00022723"/>
    </source>
</evidence>
<evidence type="ECO:0000256" key="3">
    <source>
        <dbReference type="ARBA" id="ARBA00022833"/>
    </source>
</evidence>
<dbReference type="InterPro" id="IPR032378">
    <property type="entry name" value="ZC3H15/TMA46_C"/>
</dbReference>
<name>A0ABP9YRP2_9FUNG</name>
<keyword evidence="1 4" id="KW-0479">Metal-binding</keyword>
<protein>
    <recommendedName>
        <fullName evidence="6">C3H1-type domain-containing protein</fullName>
    </recommendedName>
</protein>
<feature type="region of interest" description="Disordered" evidence="5">
    <location>
        <begin position="250"/>
        <end position="282"/>
    </location>
</feature>
<comment type="caution">
    <text evidence="7">The sequence shown here is derived from an EMBL/GenBank/DDBJ whole genome shotgun (WGS) entry which is preliminary data.</text>
</comment>
<proteinExistence type="predicted"/>
<evidence type="ECO:0000313" key="7">
    <source>
        <dbReference type="EMBL" id="GAA5809515.1"/>
    </source>
</evidence>
<feature type="domain" description="C3H1-type" evidence="6">
    <location>
        <begin position="157"/>
        <end position="195"/>
    </location>
</feature>
<evidence type="ECO:0000256" key="5">
    <source>
        <dbReference type="SAM" id="MobiDB-lite"/>
    </source>
</evidence>
<dbReference type="SMART" id="SM00356">
    <property type="entry name" value="ZnF_C3H1"/>
    <property type="match status" value="2"/>
</dbReference>
<sequence>MPPKQTKKDKLKKEKSNDDKTFGMKNKNKSAKVQRYIQQVNAQTKHNLDQKITVKDAIAEKKALEQKKKDELAELFTPVQIVQKVPFGVDPKTVLCIHFKAGNCDRGAKCKFAHDLNVGRKVEKKNLYTDQREEDTMDTWDQKKLEEVVASKSTKQPPTDIVCKFFLEAIEASKYGWFWECPNGGTACKYKHALPIGFILKSKNKVEEKEEISLEEFLESERHKLGPNQTPVTLESFTLWKKNRLDKKTAEESAARKSKENRVKAGRSQGMSGRDLFDFNPSLAQDYNDEEDAIDFAAYDREETQKELERLENEKFLASKTGAMTINDESAESAESAEQKV</sequence>
<dbReference type="PROSITE" id="PS50103">
    <property type="entry name" value="ZF_C3H1"/>
    <property type="match status" value="2"/>
</dbReference>
<dbReference type="PANTHER" id="PTHR12681:SF0">
    <property type="entry name" value="ZINC FINGER CCCH DOMAIN-CONTAINING PROTEIN 15"/>
    <property type="match status" value="1"/>
</dbReference>
<dbReference type="Gene3D" id="4.10.1000.10">
    <property type="entry name" value="Zinc finger, CCCH-type"/>
    <property type="match status" value="1"/>
</dbReference>
<feature type="compositionally biased region" description="Basic and acidic residues" evidence="5">
    <location>
        <begin position="1"/>
        <end position="22"/>
    </location>
</feature>
<feature type="domain" description="C3H1-type" evidence="6">
    <location>
        <begin position="90"/>
        <end position="117"/>
    </location>
</feature>
<dbReference type="InterPro" id="IPR036855">
    <property type="entry name" value="Znf_CCCH_sf"/>
</dbReference>
<dbReference type="SUPFAM" id="SSF90229">
    <property type="entry name" value="CCCH zinc finger"/>
    <property type="match status" value="1"/>
</dbReference>
<keyword evidence="3 4" id="KW-0862">Zinc</keyword>
<keyword evidence="2 4" id="KW-0863">Zinc-finger</keyword>
<evidence type="ECO:0000256" key="2">
    <source>
        <dbReference type="ARBA" id="ARBA00022771"/>
    </source>
</evidence>
<evidence type="ECO:0000256" key="4">
    <source>
        <dbReference type="PROSITE-ProRule" id="PRU00723"/>
    </source>
</evidence>
<dbReference type="InterPro" id="IPR000571">
    <property type="entry name" value="Znf_CCCH"/>
</dbReference>
<keyword evidence="8" id="KW-1185">Reference proteome</keyword>
<dbReference type="PANTHER" id="PTHR12681">
    <property type="entry name" value="ZINC FINGER-CONTAINING PROTEIN P48ZNF"/>
    <property type="match status" value="1"/>
</dbReference>
<organism evidence="7 8">
    <name type="scientific">Mucor flavus</name>
    <dbReference type="NCBI Taxonomy" id="439312"/>
    <lineage>
        <taxon>Eukaryota</taxon>
        <taxon>Fungi</taxon>
        <taxon>Fungi incertae sedis</taxon>
        <taxon>Mucoromycota</taxon>
        <taxon>Mucoromycotina</taxon>
        <taxon>Mucoromycetes</taxon>
        <taxon>Mucorales</taxon>
        <taxon>Mucorineae</taxon>
        <taxon>Mucoraceae</taxon>
        <taxon>Mucor</taxon>
    </lineage>
</organism>
<dbReference type="Gene3D" id="6.20.400.10">
    <property type="match status" value="1"/>
</dbReference>
<dbReference type="EMBL" id="BAABUK010000005">
    <property type="protein sequence ID" value="GAA5809515.1"/>
    <property type="molecule type" value="Genomic_DNA"/>
</dbReference>
<reference evidence="7 8" key="1">
    <citation type="submission" date="2024-04" db="EMBL/GenBank/DDBJ databases">
        <title>genome sequences of Mucor flavus KT1a and Helicostylum pulchrum KT1b strains isolated from the surface of a dry-aged beef.</title>
        <authorList>
            <person name="Toyotome T."/>
            <person name="Hosono M."/>
            <person name="Torimaru M."/>
            <person name="Fukuda K."/>
            <person name="Mikami N."/>
        </authorList>
    </citation>
    <scope>NUCLEOTIDE SEQUENCE [LARGE SCALE GENOMIC DNA]</scope>
    <source>
        <strain evidence="7 8">KT1a</strain>
    </source>
</reference>
<dbReference type="Pfam" id="PF16543">
    <property type="entry name" value="DFRP_C"/>
    <property type="match status" value="1"/>
</dbReference>
<evidence type="ECO:0000259" key="6">
    <source>
        <dbReference type="PROSITE" id="PS50103"/>
    </source>
</evidence>
<feature type="zinc finger region" description="C3H1-type" evidence="4">
    <location>
        <begin position="157"/>
        <end position="195"/>
    </location>
</feature>